<accession>A0A6N2C0P1</accession>
<keyword evidence="5 13" id="KW-0812">Transmembrane</keyword>
<evidence type="ECO:0000256" key="12">
    <source>
        <dbReference type="ARBA" id="ARBA00051575"/>
    </source>
</evidence>
<organism evidence="15">
    <name type="scientific">Solanum chilense</name>
    <name type="common">Tomato</name>
    <name type="synonym">Lycopersicon chilense</name>
    <dbReference type="NCBI Taxonomy" id="4083"/>
    <lineage>
        <taxon>Eukaryota</taxon>
        <taxon>Viridiplantae</taxon>
        <taxon>Streptophyta</taxon>
        <taxon>Embryophyta</taxon>
        <taxon>Tracheophyta</taxon>
        <taxon>Spermatophyta</taxon>
        <taxon>Magnoliopsida</taxon>
        <taxon>eudicotyledons</taxon>
        <taxon>Gunneridae</taxon>
        <taxon>Pentapetalae</taxon>
        <taxon>asterids</taxon>
        <taxon>lamiids</taxon>
        <taxon>Solanales</taxon>
        <taxon>Solanaceae</taxon>
        <taxon>Solanoideae</taxon>
        <taxon>Solaneae</taxon>
        <taxon>Solanum</taxon>
        <taxon>Solanum subgen. Lycopersicon</taxon>
    </lineage>
</organism>
<evidence type="ECO:0000256" key="5">
    <source>
        <dbReference type="ARBA" id="ARBA00022692"/>
    </source>
</evidence>
<evidence type="ECO:0000256" key="4">
    <source>
        <dbReference type="ARBA" id="ARBA00022617"/>
    </source>
</evidence>
<dbReference type="SMART" id="SM00665">
    <property type="entry name" value="B561"/>
    <property type="match status" value="1"/>
</dbReference>
<evidence type="ECO:0000256" key="8">
    <source>
        <dbReference type="ARBA" id="ARBA00022989"/>
    </source>
</evidence>
<dbReference type="FunFam" id="1.20.120.1770:FF:000001">
    <property type="entry name" value="Cytochrome b reductase 1"/>
    <property type="match status" value="1"/>
</dbReference>
<dbReference type="Gene3D" id="1.20.120.1770">
    <property type="match status" value="1"/>
</dbReference>
<feature type="transmembrane region" description="Helical" evidence="13">
    <location>
        <begin position="58"/>
        <end position="78"/>
    </location>
</feature>
<gene>
    <name evidence="15" type="ORF">EJD97_003628</name>
</gene>
<dbReference type="InterPro" id="IPR006593">
    <property type="entry name" value="Cyt_b561/ferric_Rdtase_TM"/>
</dbReference>
<evidence type="ECO:0000256" key="3">
    <source>
        <dbReference type="ARBA" id="ARBA00022448"/>
    </source>
</evidence>
<keyword evidence="10 13" id="KW-0472">Membrane</keyword>
<evidence type="ECO:0000313" key="15">
    <source>
        <dbReference type="EMBL" id="TMW98689.1"/>
    </source>
</evidence>
<keyword evidence="8 13" id="KW-1133">Transmembrane helix</keyword>
<evidence type="ECO:0000256" key="9">
    <source>
        <dbReference type="ARBA" id="ARBA00023004"/>
    </source>
</evidence>
<evidence type="ECO:0000256" key="10">
    <source>
        <dbReference type="ARBA" id="ARBA00023136"/>
    </source>
</evidence>
<keyword evidence="4" id="KW-0349">Heme</keyword>
<dbReference type="InterPro" id="IPR043205">
    <property type="entry name" value="CYB561/CYBRD1-like"/>
</dbReference>
<dbReference type="PANTHER" id="PTHR10106">
    <property type="entry name" value="CYTOCHROME B561-RELATED"/>
    <property type="match status" value="1"/>
</dbReference>
<comment type="catalytic activity">
    <reaction evidence="12">
        <text>Fe(3+)(out) + L-ascorbate(in) = monodehydro-L-ascorbate radical(in) + Fe(2+)(out) + H(+)</text>
        <dbReference type="Rhea" id="RHEA:30403"/>
        <dbReference type="ChEBI" id="CHEBI:15378"/>
        <dbReference type="ChEBI" id="CHEBI:29033"/>
        <dbReference type="ChEBI" id="CHEBI:29034"/>
        <dbReference type="ChEBI" id="CHEBI:38290"/>
        <dbReference type="ChEBI" id="CHEBI:59513"/>
        <dbReference type="EC" id="7.2.1.3"/>
    </reaction>
</comment>
<dbReference type="GO" id="GO:0140571">
    <property type="term" value="F:transmembrane ascorbate ferrireductase activity"/>
    <property type="evidence" value="ECO:0007669"/>
    <property type="project" value="UniProtKB-EC"/>
</dbReference>
<dbReference type="PANTHER" id="PTHR10106:SF15">
    <property type="entry name" value="TRANSMEMBRANE ASCORBATE FERRIREDUCTASE 3-RELATED"/>
    <property type="match status" value="1"/>
</dbReference>
<dbReference type="PROSITE" id="PS50939">
    <property type="entry name" value="CYTOCHROME_B561"/>
    <property type="match status" value="1"/>
</dbReference>
<proteinExistence type="predicted"/>
<dbReference type="GO" id="GO:0016020">
    <property type="term" value="C:membrane"/>
    <property type="evidence" value="ECO:0007669"/>
    <property type="project" value="UniProtKB-SubCell"/>
</dbReference>
<feature type="transmembrane region" description="Helical" evidence="13">
    <location>
        <begin position="90"/>
        <end position="110"/>
    </location>
</feature>
<protein>
    <recommendedName>
        <fullName evidence="11">ascorbate ferrireductase (transmembrane)</fullName>
        <ecNumber evidence="11">7.2.1.3</ecNumber>
    </recommendedName>
</protein>
<keyword evidence="3" id="KW-0813">Transport</keyword>
<feature type="transmembrane region" description="Helical" evidence="13">
    <location>
        <begin position="18"/>
        <end position="38"/>
    </location>
</feature>
<comment type="subcellular location">
    <subcellularLocation>
        <location evidence="2">Membrane</location>
        <topology evidence="2">Multi-pass membrane protein</topology>
    </subcellularLocation>
</comment>
<feature type="transmembrane region" description="Helical" evidence="13">
    <location>
        <begin position="159"/>
        <end position="178"/>
    </location>
</feature>
<feature type="domain" description="Cytochrome b561" evidence="14">
    <location>
        <begin position="19"/>
        <end position="219"/>
    </location>
</feature>
<evidence type="ECO:0000256" key="2">
    <source>
        <dbReference type="ARBA" id="ARBA00004141"/>
    </source>
</evidence>
<comment type="cofactor">
    <cofactor evidence="1">
        <name>heme b</name>
        <dbReference type="ChEBI" id="CHEBI:60344"/>
    </cofactor>
</comment>
<evidence type="ECO:0000256" key="6">
    <source>
        <dbReference type="ARBA" id="ARBA00022723"/>
    </source>
</evidence>
<keyword evidence="9" id="KW-0408">Iron</keyword>
<feature type="transmembrane region" description="Helical" evidence="13">
    <location>
        <begin position="122"/>
        <end position="147"/>
    </location>
</feature>
<dbReference type="GO" id="GO:0046872">
    <property type="term" value="F:metal ion binding"/>
    <property type="evidence" value="ECO:0007669"/>
    <property type="project" value="UniProtKB-KW"/>
</dbReference>
<dbReference type="AlphaFoldDB" id="A0A6N2C0P1"/>
<dbReference type="EC" id="7.2.1.3" evidence="11"/>
<evidence type="ECO:0000256" key="11">
    <source>
        <dbReference type="ARBA" id="ARBA00024225"/>
    </source>
</evidence>
<feature type="transmembrane region" description="Helical" evidence="13">
    <location>
        <begin position="198"/>
        <end position="218"/>
    </location>
</feature>
<evidence type="ECO:0000256" key="1">
    <source>
        <dbReference type="ARBA" id="ARBA00001970"/>
    </source>
</evidence>
<dbReference type="Pfam" id="PF03188">
    <property type="entry name" value="Cytochrom_B561"/>
    <property type="match status" value="1"/>
</dbReference>
<name>A0A6N2C0P1_SOLCI</name>
<sequence length="224" mass="25551">MDTFVTHQYYRAASRITVFAYIFGFIASILMLVWLLHYRGGVDLDSYDPNKIFNVHPLLMFLGLVFLSGQALTVYMTVRAEKKVQKIAHFLLHLCAIVLGIVGLHAAFKYHDRSGLRNLYSFHSWIGIGTFCLYSLQWVIGLCMYMLPYTRRETRAVNLPLHICGGRAIFYMIIVTALTGLMQKSTFMQLPLFSGEAILINFLAIFILLFGVSIDISVSLRRYG</sequence>
<comment type="caution">
    <text evidence="15">The sequence shown here is derived from an EMBL/GenBank/DDBJ whole genome shotgun (WGS) entry which is preliminary data.</text>
</comment>
<keyword evidence="6" id="KW-0479">Metal-binding</keyword>
<evidence type="ECO:0000259" key="14">
    <source>
        <dbReference type="PROSITE" id="PS50939"/>
    </source>
</evidence>
<dbReference type="EMBL" id="RXGB01001492">
    <property type="protein sequence ID" value="TMW98689.1"/>
    <property type="molecule type" value="Genomic_DNA"/>
</dbReference>
<evidence type="ECO:0000256" key="7">
    <source>
        <dbReference type="ARBA" id="ARBA00022982"/>
    </source>
</evidence>
<keyword evidence="7" id="KW-0249">Electron transport</keyword>
<evidence type="ECO:0000256" key="13">
    <source>
        <dbReference type="SAM" id="Phobius"/>
    </source>
</evidence>
<reference evidence="15" key="1">
    <citation type="submission" date="2019-05" db="EMBL/GenBank/DDBJ databases">
        <title>The de novo reference genome and transcriptome assemblies of the wild tomato species Solanum chilense.</title>
        <authorList>
            <person name="Stam R."/>
            <person name="Nosenko T."/>
            <person name="Hoerger A.C."/>
            <person name="Stephan W."/>
            <person name="Seidel M.A."/>
            <person name="Kuhn J.M.M."/>
            <person name="Haberer G."/>
            <person name="Tellier A."/>
        </authorList>
    </citation>
    <scope>NUCLEOTIDE SEQUENCE</scope>
    <source>
        <tissue evidence="15">Mature leaves</tissue>
    </source>
</reference>